<feature type="compositionally biased region" description="Basic and acidic residues" evidence="1">
    <location>
        <begin position="149"/>
        <end position="161"/>
    </location>
</feature>
<evidence type="ECO:0000256" key="1">
    <source>
        <dbReference type="SAM" id="MobiDB-lite"/>
    </source>
</evidence>
<feature type="compositionally biased region" description="Low complexity" evidence="1">
    <location>
        <begin position="43"/>
        <end position="64"/>
    </location>
</feature>
<feature type="compositionally biased region" description="Polar residues" evidence="1">
    <location>
        <begin position="131"/>
        <end position="147"/>
    </location>
</feature>
<feature type="region of interest" description="Disordered" evidence="1">
    <location>
        <begin position="94"/>
        <end position="161"/>
    </location>
</feature>
<protein>
    <submittedName>
        <fullName evidence="2">Uncharacterized protein</fullName>
    </submittedName>
</protein>
<proteinExistence type="predicted"/>
<gene>
    <name evidence="2" type="ORF">FOB64_002269</name>
</gene>
<evidence type="ECO:0000313" key="2">
    <source>
        <dbReference type="EMBL" id="KAF6070186.1"/>
    </source>
</evidence>
<reference evidence="2 3" key="1">
    <citation type="submission" date="2020-03" db="EMBL/GenBank/DDBJ databases">
        <title>FDA dAtabase for Regulatory Grade micrObial Sequences (FDA-ARGOS): Supporting development and validation of Infectious Disease Dx tests.</title>
        <authorList>
            <person name="Campos J."/>
            <person name="Goldberg B."/>
            <person name="Tallon L."/>
            <person name="Sadzewicz L."/>
            <person name="Vavikolanu K."/>
            <person name="Mehta A."/>
            <person name="Aluvathingal J."/>
            <person name="Nadendla S."/>
            <person name="Nandy P."/>
            <person name="Geyer C."/>
            <person name="Yan Y."/>
            <person name="Sichtig H."/>
        </authorList>
    </citation>
    <scope>NUCLEOTIDE SEQUENCE [LARGE SCALE GENOMIC DNA]</scope>
    <source>
        <strain evidence="2 3">FDAARGOS_656</strain>
    </source>
</reference>
<dbReference type="AlphaFoldDB" id="A0A8H6C1H4"/>
<name>A0A8H6C1H4_CANAX</name>
<feature type="compositionally biased region" description="Basic and acidic residues" evidence="1">
    <location>
        <begin position="94"/>
        <end position="108"/>
    </location>
</feature>
<dbReference type="Proteomes" id="UP000536275">
    <property type="component" value="Unassembled WGS sequence"/>
</dbReference>
<evidence type="ECO:0000313" key="3">
    <source>
        <dbReference type="Proteomes" id="UP000536275"/>
    </source>
</evidence>
<organism evidence="2 3">
    <name type="scientific">Candida albicans</name>
    <name type="common">Yeast</name>
    <dbReference type="NCBI Taxonomy" id="5476"/>
    <lineage>
        <taxon>Eukaryota</taxon>
        <taxon>Fungi</taxon>
        <taxon>Dikarya</taxon>
        <taxon>Ascomycota</taxon>
        <taxon>Saccharomycotina</taxon>
        <taxon>Pichiomycetes</taxon>
        <taxon>Debaryomycetaceae</taxon>
        <taxon>Candida/Lodderomyces clade</taxon>
        <taxon>Candida</taxon>
    </lineage>
</organism>
<comment type="caution">
    <text evidence="2">The sequence shown here is derived from an EMBL/GenBank/DDBJ whole genome shotgun (WGS) entry which is preliminary data.</text>
</comment>
<sequence>MNRTCMSIAYLLDTLPTDQNTPPPPPPRNILTEISNMNDNAGVNNSSESSVVTSISNTNQSVTVGSSYNPESDDYVHDREGFKRRIERLDETFVDLTSRENPSEEDTNRNIGKNGSPVKKKNKRDKEILNLLSSPPKQGSSRDSLGSSKLKERNVAKTKKIESQASVEFKEIVQSLIELGSEIDAKGLDTHPDMDKILQSLSAIRMDFLHMLTNKKNLAQ</sequence>
<accession>A0A8H6C1H4</accession>
<feature type="region of interest" description="Disordered" evidence="1">
    <location>
        <begin position="38"/>
        <end position="76"/>
    </location>
</feature>
<dbReference type="EMBL" id="JABWAD010000027">
    <property type="protein sequence ID" value="KAF6070186.1"/>
    <property type="molecule type" value="Genomic_DNA"/>
</dbReference>